<dbReference type="InterPro" id="IPR051398">
    <property type="entry name" value="Polysacch_Deacetylase"/>
</dbReference>
<dbReference type="Pfam" id="PF01522">
    <property type="entry name" value="Polysacc_deac_1"/>
    <property type="match status" value="1"/>
</dbReference>
<name>A0A106BR07_THIDE</name>
<dbReference type="GO" id="GO:0005975">
    <property type="term" value="P:carbohydrate metabolic process"/>
    <property type="evidence" value="ECO:0007669"/>
    <property type="project" value="InterPro"/>
</dbReference>
<gene>
    <name evidence="4" type="ORF">ABW22_06415</name>
</gene>
<dbReference type="CDD" id="cd10918">
    <property type="entry name" value="CE4_NodB_like_5s_6s"/>
    <property type="match status" value="1"/>
</dbReference>
<comment type="caution">
    <text evidence="4">The sequence shown here is derived from an EMBL/GenBank/DDBJ whole genome shotgun (WGS) entry which is preliminary data.</text>
</comment>
<dbReference type="AlphaFoldDB" id="A0A106BR07"/>
<keyword evidence="5" id="KW-1185">Reference proteome</keyword>
<dbReference type="GO" id="GO:0005576">
    <property type="term" value="C:extracellular region"/>
    <property type="evidence" value="ECO:0007669"/>
    <property type="project" value="UniProtKB-SubCell"/>
</dbReference>
<evidence type="ECO:0000259" key="3">
    <source>
        <dbReference type="PROSITE" id="PS51677"/>
    </source>
</evidence>
<evidence type="ECO:0000313" key="4">
    <source>
        <dbReference type="EMBL" id="KVW97035.1"/>
    </source>
</evidence>
<organism evidence="4 5">
    <name type="scientific">Thiobacillus denitrificans</name>
    <dbReference type="NCBI Taxonomy" id="36861"/>
    <lineage>
        <taxon>Bacteria</taxon>
        <taxon>Pseudomonadati</taxon>
        <taxon>Pseudomonadota</taxon>
        <taxon>Betaproteobacteria</taxon>
        <taxon>Nitrosomonadales</taxon>
        <taxon>Thiobacillaceae</taxon>
        <taxon>Thiobacillus</taxon>
    </lineage>
</organism>
<evidence type="ECO:0000256" key="1">
    <source>
        <dbReference type="ARBA" id="ARBA00004613"/>
    </source>
</evidence>
<dbReference type="Gene3D" id="3.20.20.370">
    <property type="entry name" value="Glycoside hydrolase/deacetylase"/>
    <property type="match status" value="1"/>
</dbReference>
<evidence type="ECO:0000256" key="2">
    <source>
        <dbReference type="ARBA" id="ARBA00022729"/>
    </source>
</evidence>
<proteinExistence type="predicted"/>
<dbReference type="SUPFAM" id="SSF88713">
    <property type="entry name" value="Glycoside hydrolase/deacetylase"/>
    <property type="match status" value="1"/>
</dbReference>
<dbReference type="PROSITE" id="PS51677">
    <property type="entry name" value="NODB"/>
    <property type="match status" value="1"/>
</dbReference>
<dbReference type="InterPro" id="IPR002509">
    <property type="entry name" value="NODB_dom"/>
</dbReference>
<accession>A0A106BR07</accession>
<sequence>MIDPLSKLLHAGAGQHGPVMLMYHSVVPGAGRPAWPWAVSMQAFREQLDFLAAEGYATPTMGELVAAPGLTGPGRTAVITFDDGYIDNLAACDELQRRGMRATWFMVTGSLGKEPAWPADGRPGGRLLNAAELRKMQAAGMEIGSHTVSHARLTEVDDDRLRVELVDSKIALENALGTAVGSFAYPYGDWDERCETFVKNAGYAAACTTGTGWTFYEQTPYRLRRLTVFNTDTASSLARKLAFGSHDVSWPALAGYWKRQLVARFRS</sequence>
<reference evidence="4 5" key="1">
    <citation type="journal article" date="2015" name="Appl. Environ. Microbiol.">
        <title>Aerobic and Anaerobic Thiosulfate Oxidation by a Cold-Adapted, Subglacial Chemoautotroph.</title>
        <authorList>
            <person name="Harrold Z.R."/>
            <person name="Skidmore M.L."/>
            <person name="Hamilton T.L."/>
            <person name="Desch L."/>
            <person name="Amada K."/>
            <person name="van Gelder W."/>
            <person name="Glover K."/>
            <person name="Roden E.E."/>
            <person name="Boyd E.S."/>
        </authorList>
    </citation>
    <scope>NUCLEOTIDE SEQUENCE [LARGE SCALE GENOMIC DNA]</scope>
    <source>
        <strain evidence="4 5">RG</strain>
    </source>
</reference>
<dbReference type="PATRIC" id="fig|36861.3.peg.751"/>
<feature type="domain" description="NodB homology" evidence="3">
    <location>
        <begin position="75"/>
        <end position="267"/>
    </location>
</feature>
<dbReference type="GO" id="GO:0016810">
    <property type="term" value="F:hydrolase activity, acting on carbon-nitrogen (but not peptide) bonds"/>
    <property type="evidence" value="ECO:0007669"/>
    <property type="project" value="InterPro"/>
</dbReference>
<dbReference type="PANTHER" id="PTHR34216">
    <property type="match status" value="1"/>
</dbReference>
<comment type="subcellular location">
    <subcellularLocation>
        <location evidence="1">Secreted</location>
    </subcellularLocation>
</comment>
<dbReference type="Proteomes" id="UP000064243">
    <property type="component" value="Unassembled WGS sequence"/>
</dbReference>
<dbReference type="RefSeq" id="WP_059753470.1">
    <property type="nucleotide sequence ID" value="NZ_LDUG01000018.1"/>
</dbReference>
<dbReference type="EMBL" id="LDUG01000018">
    <property type="protein sequence ID" value="KVW97035.1"/>
    <property type="molecule type" value="Genomic_DNA"/>
</dbReference>
<evidence type="ECO:0000313" key="5">
    <source>
        <dbReference type="Proteomes" id="UP000064243"/>
    </source>
</evidence>
<dbReference type="InterPro" id="IPR011330">
    <property type="entry name" value="Glyco_hydro/deAcase_b/a-brl"/>
</dbReference>
<keyword evidence="2" id="KW-0732">Signal</keyword>
<dbReference type="PANTHER" id="PTHR34216:SF3">
    <property type="entry name" value="POLY-BETA-1,6-N-ACETYL-D-GLUCOSAMINE N-DEACETYLASE"/>
    <property type="match status" value="1"/>
</dbReference>
<protein>
    <submittedName>
        <fullName evidence="4">Polysaccharide deacetylase</fullName>
    </submittedName>
</protein>